<dbReference type="EMBL" id="JANJYI010000008">
    <property type="protein sequence ID" value="KAK2638012.1"/>
    <property type="molecule type" value="Genomic_DNA"/>
</dbReference>
<protein>
    <recommendedName>
        <fullName evidence="3">RNase H type-1 domain-containing protein</fullName>
    </recommendedName>
</protein>
<evidence type="ECO:0000313" key="1">
    <source>
        <dbReference type="EMBL" id="KAK2638012.1"/>
    </source>
</evidence>
<dbReference type="AlphaFoldDB" id="A0AAD9WPT2"/>
<dbReference type="PANTHER" id="PTHR33116:SF86">
    <property type="entry name" value="REVERSE TRANSCRIPTASE DOMAIN-CONTAINING PROTEIN"/>
    <property type="match status" value="1"/>
</dbReference>
<proteinExistence type="predicted"/>
<evidence type="ECO:0000313" key="2">
    <source>
        <dbReference type="Proteomes" id="UP001280121"/>
    </source>
</evidence>
<dbReference type="Proteomes" id="UP001280121">
    <property type="component" value="Unassembled WGS sequence"/>
</dbReference>
<sequence>MFSPNVTTTIRKDIQSLFRIDNCNSQDRYLGFPSMVGRNKRILFGDIKERVWKKMRDCKDSYSSFGEIKVLIKAIVQAIPTNSMNIFKLPVSLCKELIATASKFWWGSKVWNNEKLNCRFLPVDRIVIQSILISWSGDKDFIMWHFDRSGEFTVRSGYRLAVVKRFQEDRNSLLNCDKVKLSKVLISWAKDLRDEFSSSRTVFSPQVPQSAIKDSIDWLAPPPGLLKLNSGLALRSGLGSVGIGTIIRDDKGKVLVARSKLYQGSFSVEIRRFLALRDGLMLAKFYNLSVKLASSPVTLLRDSSFVVNDIKALL</sequence>
<dbReference type="PANTHER" id="PTHR33116">
    <property type="entry name" value="REVERSE TRANSCRIPTASE ZINC-BINDING DOMAIN-CONTAINING PROTEIN-RELATED-RELATED"/>
    <property type="match status" value="1"/>
</dbReference>
<reference evidence="1" key="1">
    <citation type="journal article" date="2023" name="Plant J.">
        <title>Genome sequences and population genomics provide insights into the demographic history, inbreeding, and mutation load of two 'living fossil' tree species of Dipteronia.</title>
        <authorList>
            <person name="Feng Y."/>
            <person name="Comes H.P."/>
            <person name="Chen J."/>
            <person name="Zhu S."/>
            <person name="Lu R."/>
            <person name="Zhang X."/>
            <person name="Li P."/>
            <person name="Qiu J."/>
            <person name="Olsen K.M."/>
            <person name="Qiu Y."/>
        </authorList>
    </citation>
    <scope>NUCLEOTIDE SEQUENCE</scope>
    <source>
        <strain evidence="1">KIB01</strain>
    </source>
</reference>
<keyword evidence="2" id="KW-1185">Reference proteome</keyword>
<evidence type="ECO:0008006" key="3">
    <source>
        <dbReference type="Google" id="ProtNLM"/>
    </source>
</evidence>
<comment type="caution">
    <text evidence="1">The sequence shown here is derived from an EMBL/GenBank/DDBJ whole genome shotgun (WGS) entry which is preliminary data.</text>
</comment>
<gene>
    <name evidence="1" type="ORF">Ddye_025807</name>
</gene>
<accession>A0AAD9WPT2</accession>
<name>A0AAD9WPT2_9ROSI</name>
<organism evidence="1 2">
    <name type="scientific">Dipteronia dyeriana</name>
    <dbReference type="NCBI Taxonomy" id="168575"/>
    <lineage>
        <taxon>Eukaryota</taxon>
        <taxon>Viridiplantae</taxon>
        <taxon>Streptophyta</taxon>
        <taxon>Embryophyta</taxon>
        <taxon>Tracheophyta</taxon>
        <taxon>Spermatophyta</taxon>
        <taxon>Magnoliopsida</taxon>
        <taxon>eudicotyledons</taxon>
        <taxon>Gunneridae</taxon>
        <taxon>Pentapetalae</taxon>
        <taxon>rosids</taxon>
        <taxon>malvids</taxon>
        <taxon>Sapindales</taxon>
        <taxon>Sapindaceae</taxon>
        <taxon>Hippocastanoideae</taxon>
        <taxon>Acereae</taxon>
        <taxon>Dipteronia</taxon>
    </lineage>
</organism>